<comment type="caution">
    <text evidence="3">The sequence shown here is derived from an EMBL/GenBank/DDBJ whole genome shotgun (WGS) entry which is preliminary data.</text>
</comment>
<dbReference type="Proteomes" id="UP000007151">
    <property type="component" value="Unassembled WGS sequence"/>
</dbReference>
<comment type="similarity">
    <text evidence="1">Belongs to the GILT family.</text>
</comment>
<name>A0A212EMW0_DANPL</name>
<accession>A0A212EMW0</accession>
<dbReference type="PANTHER" id="PTHR13234">
    <property type="entry name" value="GAMMA-INTERFERON INDUCIBLE LYSOSOMAL THIOL REDUCTASE GILT"/>
    <property type="match status" value="1"/>
</dbReference>
<dbReference type="KEGG" id="dpl:KGM_211362"/>
<evidence type="ECO:0000313" key="3">
    <source>
        <dbReference type="EMBL" id="OWR42818.1"/>
    </source>
</evidence>
<reference evidence="3 4" key="1">
    <citation type="journal article" date="2011" name="Cell">
        <title>The monarch butterfly genome yields insights into long-distance migration.</title>
        <authorList>
            <person name="Zhan S."/>
            <person name="Merlin C."/>
            <person name="Boore J.L."/>
            <person name="Reppert S.M."/>
        </authorList>
    </citation>
    <scope>NUCLEOTIDE SEQUENCE [LARGE SCALE GENOMIC DNA]</scope>
    <source>
        <strain evidence="3">F-2</strain>
    </source>
</reference>
<dbReference type="InterPro" id="IPR004911">
    <property type="entry name" value="Interferon-induced_GILT"/>
</dbReference>
<dbReference type="OrthoDB" id="958254at2759"/>
<evidence type="ECO:0000256" key="2">
    <source>
        <dbReference type="ARBA" id="ARBA00023180"/>
    </source>
</evidence>
<gene>
    <name evidence="3" type="ORF">KGM_211362</name>
</gene>
<dbReference type="EMBL" id="AGBW02013786">
    <property type="protein sequence ID" value="OWR42818.1"/>
    <property type="molecule type" value="Genomic_DNA"/>
</dbReference>
<dbReference type="eggNOG" id="KOG3160">
    <property type="taxonomic scope" value="Eukaryota"/>
</dbReference>
<proteinExistence type="inferred from homology"/>
<dbReference type="GO" id="GO:0016671">
    <property type="term" value="F:oxidoreductase activity, acting on a sulfur group of donors, disulfide as acceptor"/>
    <property type="evidence" value="ECO:0007669"/>
    <property type="project" value="InterPro"/>
</dbReference>
<organism evidence="3 4">
    <name type="scientific">Danaus plexippus plexippus</name>
    <dbReference type="NCBI Taxonomy" id="278856"/>
    <lineage>
        <taxon>Eukaryota</taxon>
        <taxon>Metazoa</taxon>
        <taxon>Ecdysozoa</taxon>
        <taxon>Arthropoda</taxon>
        <taxon>Hexapoda</taxon>
        <taxon>Insecta</taxon>
        <taxon>Pterygota</taxon>
        <taxon>Neoptera</taxon>
        <taxon>Endopterygota</taxon>
        <taxon>Lepidoptera</taxon>
        <taxon>Glossata</taxon>
        <taxon>Ditrysia</taxon>
        <taxon>Papilionoidea</taxon>
        <taxon>Nymphalidae</taxon>
        <taxon>Danainae</taxon>
        <taxon>Danaini</taxon>
        <taxon>Danaina</taxon>
        <taxon>Danaus</taxon>
        <taxon>Danaus</taxon>
    </lineage>
</organism>
<evidence type="ECO:0000256" key="1">
    <source>
        <dbReference type="ARBA" id="ARBA00005679"/>
    </source>
</evidence>
<dbReference type="Pfam" id="PF03227">
    <property type="entry name" value="GILT"/>
    <property type="match status" value="1"/>
</dbReference>
<evidence type="ECO:0000313" key="4">
    <source>
        <dbReference type="Proteomes" id="UP000007151"/>
    </source>
</evidence>
<dbReference type="AlphaFoldDB" id="A0A212EMW0"/>
<dbReference type="PANTHER" id="PTHR13234:SF68">
    <property type="entry name" value="GH19763P"/>
    <property type="match status" value="1"/>
</dbReference>
<keyword evidence="2" id="KW-0325">Glycoprotein</keyword>
<sequence length="222" mass="25034">MLLKLLFLLLFVVIDRCVSSGSQKLLLSVYYESNCPDSKAFILNQLQPAFQLLHDHMTIKFVPFGKAKSINFGDGGFQCQHGPSECLGNIVQDCSLHYMNEQPDKDKLTYVACEIKTRSASQGRFDCVEKANLPTNLIDECIFHGKGTSLQLESEYLTSLVNHKFIPTVTINGVYDQQFQDDAQVDLIGTLCSLLKGVQPCSQYYNYMALRNLMSTKYPMMT</sequence>
<protein>
    <submittedName>
        <fullName evidence="3">Gamma-interferon inducible lysosomal thiol reductase</fullName>
    </submittedName>
</protein>
<keyword evidence="4" id="KW-1185">Reference proteome</keyword>